<accession>A0A4S8HGC3</accession>
<proteinExistence type="predicted"/>
<evidence type="ECO:0000313" key="1">
    <source>
        <dbReference type="EMBL" id="THU34208.1"/>
    </source>
</evidence>
<dbReference type="RefSeq" id="WP_136579824.1">
    <property type="nucleotide sequence ID" value="NZ_STFF01000008.1"/>
</dbReference>
<sequence>MRDEFSNKVKEILARRVAYRCSNPGCLKVTSGPHPQHGSAINIGVAAHIEAASTGGKRFNSQQSNEQRSCIENGIWLCQNCAKLIDSDDLTYTVNVLKGWKTHTETLILELVTNHGQDPRFSINELIERRVAESKAFHKPNLALHGRPIYSRELILARFRNTGYKAVKIFVVASIYDFSLDNLIIDKQSVLDTDEVVTITLVAKISLLNIVRCMINLSYEDVDGRRYQQHFTFSPEYAEITPPEMLGNI</sequence>
<dbReference type="AlphaFoldDB" id="A0A4S8HGC3"/>
<dbReference type="OrthoDB" id="5379188at2"/>
<protein>
    <recommendedName>
        <fullName evidence="3">HNH endonuclease</fullName>
    </recommendedName>
</protein>
<evidence type="ECO:0000313" key="2">
    <source>
        <dbReference type="Proteomes" id="UP000306918"/>
    </source>
</evidence>
<reference evidence="1 2" key="1">
    <citation type="submission" date="2019-04" db="EMBL/GenBank/DDBJ databases">
        <title>Niastella caeni sp. nov., isolated from activated sludge.</title>
        <authorList>
            <person name="Sheng M."/>
        </authorList>
    </citation>
    <scope>NUCLEOTIDE SEQUENCE [LARGE SCALE GENOMIC DNA]</scope>
    <source>
        <strain evidence="1 2">HX-2-15</strain>
    </source>
</reference>
<name>A0A4S8HGC3_9BACT</name>
<dbReference type="Proteomes" id="UP000306918">
    <property type="component" value="Unassembled WGS sequence"/>
</dbReference>
<keyword evidence="2" id="KW-1185">Reference proteome</keyword>
<evidence type="ECO:0008006" key="3">
    <source>
        <dbReference type="Google" id="ProtNLM"/>
    </source>
</evidence>
<organism evidence="1 2">
    <name type="scientific">Niastella caeni</name>
    <dbReference type="NCBI Taxonomy" id="2569763"/>
    <lineage>
        <taxon>Bacteria</taxon>
        <taxon>Pseudomonadati</taxon>
        <taxon>Bacteroidota</taxon>
        <taxon>Chitinophagia</taxon>
        <taxon>Chitinophagales</taxon>
        <taxon>Chitinophagaceae</taxon>
        <taxon>Niastella</taxon>
    </lineage>
</organism>
<dbReference type="EMBL" id="STFF01000008">
    <property type="protein sequence ID" value="THU34208.1"/>
    <property type="molecule type" value="Genomic_DNA"/>
</dbReference>
<comment type="caution">
    <text evidence="1">The sequence shown here is derived from an EMBL/GenBank/DDBJ whole genome shotgun (WGS) entry which is preliminary data.</text>
</comment>
<gene>
    <name evidence="1" type="ORF">FAM09_24630</name>
</gene>